<evidence type="ECO:0008006" key="4">
    <source>
        <dbReference type="Google" id="ProtNLM"/>
    </source>
</evidence>
<dbReference type="AlphaFoldDB" id="A0A2T4AEB2"/>
<evidence type="ECO:0000313" key="3">
    <source>
        <dbReference type="Proteomes" id="UP000241690"/>
    </source>
</evidence>
<keyword evidence="1" id="KW-0732">Signal</keyword>
<dbReference type="EMBL" id="KZ679679">
    <property type="protein sequence ID" value="PTB55353.1"/>
    <property type="molecule type" value="Genomic_DNA"/>
</dbReference>
<feature type="chain" id="PRO_5015655263" description="Secreted protein" evidence="1">
    <location>
        <begin position="25"/>
        <end position="161"/>
    </location>
</feature>
<gene>
    <name evidence="2" type="ORF">M431DRAFT_398984</name>
</gene>
<protein>
    <recommendedName>
        <fullName evidence="4">Secreted protein</fullName>
    </recommendedName>
</protein>
<organism evidence="2 3">
    <name type="scientific">Trichoderma harzianum CBS 226.95</name>
    <dbReference type="NCBI Taxonomy" id="983964"/>
    <lineage>
        <taxon>Eukaryota</taxon>
        <taxon>Fungi</taxon>
        <taxon>Dikarya</taxon>
        <taxon>Ascomycota</taxon>
        <taxon>Pezizomycotina</taxon>
        <taxon>Sordariomycetes</taxon>
        <taxon>Hypocreomycetidae</taxon>
        <taxon>Hypocreales</taxon>
        <taxon>Hypocreaceae</taxon>
        <taxon>Trichoderma</taxon>
    </lineage>
</organism>
<dbReference type="RefSeq" id="XP_024775030.1">
    <property type="nucleotide sequence ID" value="XM_024914857.1"/>
</dbReference>
<evidence type="ECO:0000256" key="1">
    <source>
        <dbReference type="SAM" id="SignalP"/>
    </source>
</evidence>
<proteinExistence type="predicted"/>
<evidence type="ECO:0000313" key="2">
    <source>
        <dbReference type="EMBL" id="PTB55353.1"/>
    </source>
</evidence>
<dbReference type="Proteomes" id="UP000241690">
    <property type="component" value="Unassembled WGS sequence"/>
</dbReference>
<sequence length="161" mass="18515">MARLRTCQTLCVCWFMGVTRRTLSCLLVDKVSIERPKMLHLPGLGARTTLDQSTRERVHGHTCHLGNSRTRLALSISLVHSLSRAALLLHMHERTYTRTIKRWRTKKMARVLKRTRSTYWRGQGLSRHLTSVHGVPMQQLCSHAPERPIWDDSLPGASTPW</sequence>
<dbReference type="GeneID" id="36623423"/>
<accession>A0A2T4AEB2</accession>
<name>A0A2T4AEB2_TRIHA</name>
<keyword evidence="3" id="KW-1185">Reference proteome</keyword>
<reference evidence="2 3" key="1">
    <citation type="submission" date="2016-07" db="EMBL/GenBank/DDBJ databases">
        <title>Multiple horizontal gene transfer events from other fungi enriched the ability of initially mycotrophic Trichoderma (Ascomycota) to feed on dead plant biomass.</title>
        <authorList>
            <consortium name="DOE Joint Genome Institute"/>
            <person name="Aerts A."/>
            <person name="Atanasova L."/>
            <person name="Chenthamara K."/>
            <person name="Zhang J."/>
            <person name="Grujic M."/>
            <person name="Henrissat B."/>
            <person name="Kuo A."/>
            <person name="Salamov A."/>
            <person name="Lipzen A."/>
            <person name="Labutti K."/>
            <person name="Barry K."/>
            <person name="Miao Y."/>
            <person name="Rahimi M.J."/>
            <person name="Shen Q."/>
            <person name="Grigoriev I.V."/>
            <person name="Kubicek C.P."/>
            <person name="Druzhinina I.S."/>
        </authorList>
    </citation>
    <scope>NUCLEOTIDE SEQUENCE [LARGE SCALE GENOMIC DNA]</scope>
    <source>
        <strain evidence="2 3">CBS 226.95</strain>
    </source>
</reference>
<feature type="signal peptide" evidence="1">
    <location>
        <begin position="1"/>
        <end position="24"/>
    </location>
</feature>